<name>A0A1F6TSC1_9PROT</name>
<organism evidence="1 2">
    <name type="scientific">Candidatus Muproteobacteria bacterium RBG_16_65_34</name>
    <dbReference type="NCBI Taxonomy" id="1817760"/>
    <lineage>
        <taxon>Bacteria</taxon>
        <taxon>Pseudomonadati</taxon>
        <taxon>Pseudomonadota</taxon>
        <taxon>Candidatus Muproteobacteria</taxon>
    </lineage>
</organism>
<protein>
    <submittedName>
        <fullName evidence="1">Uncharacterized protein</fullName>
    </submittedName>
</protein>
<reference evidence="1 2" key="1">
    <citation type="journal article" date="2016" name="Nat. Commun.">
        <title>Thousands of microbial genomes shed light on interconnected biogeochemical processes in an aquifer system.</title>
        <authorList>
            <person name="Anantharaman K."/>
            <person name="Brown C.T."/>
            <person name="Hug L.A."/>
            <person name="Sharon I."/>
            <person name="Castelle C.J."/>
            <person name="Probst A.J."/>
            <person name="Thomas B.C."/>
            <person name="Singh A."/>
            <person name="Wilkins M.J."/>
            <person name="Karaoz U."/>
            <person name="Brodie E.L."/>
            <person name="Williams K.H."/>
            <person name="Hubbard S.S."/>
            <person name="Banfield J.F."/>
        </authorList>
    </citation>
    <scope>NUCLEOTIDE SEQUENCE [LARGE SCALE GENOMIC DNA]</scope>
</reference>
<accession>A0A1F6TSC1</accession>
<evidence type="ECO:0000313" key="1">
    <source>
        <dbReference type="EMBL" id="OGI47972.1"/>
    </source>
</evidence>
<comment type="caution">
    <text evidence="1">The sequence shown here is derived from an EMBL/GenBank/DDBJ whole genome shotgun (WGS) entry which is preliminary data.</text>
</comment>
<dbReference type="AlphaFoldDB" id="A0A1F6TSC1"/>
<dbReference type="Proteomes" id="UP000178885">
    <property type="component" value="Unassembled WGS sequence"/>
</dbReference>
<dbReference type="EMBL" id="MFSU01000040">
    <property type="protein sequence ID" value="OGI47972.1"/>
    <property type="molecule type" value="Genomic_DNA"/>
</dbReference>
<gene>
    <name evidence="1" type="ORF">A2151_05065</name>
</gene>
<evidence type="ECO:0000313" key="2">
    <source>
        <dbReference type="Proteomes" id="UP000178885"/>
    </source>
</evidence>
<dbReference type="STRING" id="1817760.A2151_05065"/>
<sequence length="96" mass="10997">MNLRCLIARLDFLSGRTRLALYPPFRLMRIKVLEIASRGARCAYDPEHERAIREEITEKGRSTPVFEYGCFLSDGVLCTLGRNTVATRPKDYKNST</sequence>
<proteinExistence type="predicted"/>